<sequence length="365" mass="40119">MHAAPIDACTFSTALLSLLFRRPLPHHTAEYIRIYIYIYIYISMCIYIRISVCISARAHVRISHLSSAAGAHGSSSRCSRGRNRISMVTFKTGIKKIKDVSEATTLVLDWFERHNKPATPQSLTDALGSRVAKPLLQRILEQLHAEERLHVKEMKKIRFYYLRVLPLSDANAATTTGQHGEPQDETAAVAGEGDMAGAAEVGDGAEACAESSADAHAALLHAVTASAVQLSERSRRLTRWRGWPSQMERAAKCAALSREVGELGGRLERLQSSHAGESAEAHGSGSWTSRLRRAVCRYRRARRHWLQRKDWAMRLLEATAGDAHTPMQAAALLGCTTDAEAGVSFEETAVALPASLLRELSLSQR</sequence>
<keyword evidence="6" id="KW-0812">Transmembrane</keyword>
<dbReference type="EMBL" id="BLBS01000058">
    <property type="protein sequence ID" value="GET93825.1"/>
    <property type="molecule type" value="Genomic_DNA"/>
</dbReference>
<dbReference type="PANTHER" id="PTHR15938">
    <property type="entry name" value="TBP-1 INTERACTING PROTEIN"/>
    <property type="match status" value="1"/>
</dbReference>
<name>A0A640KQZ7_LEITA</name>
<evidence type="ECO:0000256" key="3">
    <source>
        <dbReference type="ARBA" id="ARBA00023172"/>
    </source>
</evidence>
<dbReference type="VEuPathDB" id="TriTrypDB:LtaPh_9900901"/>
<keyword evidence="10" id="KW-1185">Reference proteome</keyword>
<proteinExistence type="inferred from homology"/>
<dbReference type="GO" id="GO:0003690">
    <property type="term" value="F:double-stranded DNA binding"/>
    <property type="evidence" value="ECO:0007669"/>
    <property type="project" value="TreeGrafter"/>
</dbReference>
<evidence type="ECO:0000313" key="8">
    <source>
        <dbReference type="EMBL" id="GET89899.1"/>
    </source>
</evidence>
<dbReference type="InterPro" id="IPR010776">
    <property type="entry name" value="Hop2_WH_dom"/>
</dbReference>
<dbReference type="PANTHER" id="PTHR15938:SF0">
    <property type="entry name" value="HOMOLOGOUS-PAIRING PROTEIN 2 HOMOLOG"/>
    <property type="match status" value="1"/>
</dbReference>
<gene>
    <name evidence="8" type="ORF">LtaPh_2725400</name>
    <name evidence="9" type="ORF">LtaPh_9900901</name>
</gene>
<evidence type="ECO:0000256" key="5">
    <source>
        <dbReference type="ARBA" id="ARBA00023254"/>
    </source>
</evidence>
<feature type="domain" description="Homologous-pairing protein 2 winged helix" evidence="7">
    <location>
        <begin position="102"/>
        <end position="161"/>
    </location>
</feature>
<keyword evidence="5" id="KW-0469">Meiosis</keyword>
<comment type="caution">
    <text evidence="8">The sequence shown here is derived from an EMBL/GenBank/DDBJ whole genome shotgun (WGS) entry which is preliminary data.</text>
</comment>
<dbReference type="GO" id="GO:0010774">
    <property type="term" value="P:meiotic strand invasion involved in reciprocal meiotic recombination"/>
    <property type="evidence" value="ECO:0007669"/>
    <property type="project" value="TreeGrafter"/>
</dbReference>
<dbReference type="GO" id="GO:0120230">
    <property type="term" value="F:recombinase activator activity"/>
    <property type="evidence" value="ECO:0007669"/>
    <property type="project" value="TreeGrafter"/>
</dbReference>
<feature type="transmembrane region" description="Helical" evidence="6">
    <location>
        <begin position="31"/>
        <end position="52"/>
    </location>
</feature>
<protein>
    <recommendedName>
        <fullName evidence="7">Homologous-pairing protein 2 winged helix domain-containing protein</fullName>
    </recommendedName>
</protein>
<keyword evidence="6" id="KW-1133">Transmembrane helix</keyword>
<dbReference type="GO" id="GO:0120231">
    <property type="term" value="C:DNA recombinase auxiliary factor complex"/>
    <property type="evidence" value="ECO:0007669"/>
    <property type="project" value="TreeGrafter"/>
</dbReference>
<evidence type="ECO:0000256" key="1">
    <source>
        <dbReference type="ARBA" id="ARBA00004123"/>
    </source>
</evidence>
<dbReference type="GO" id="GO:0000794">
    <property type="term" value="C:condensed nuclear chromosome"/>
    <property type="evidence" value="ECO:0007669"/>
    <property type="project" value="TreeGrafter"/>
</dbReference>
<dbReference type="Gene3D" id="1.10.10.10">
    <property type="entry name" value="Winged helix-like DNA-binding domain superfamily/Winged helix DNA-binding domain"/>
    <property type="match status" value="1"/>
</dbReference>
<evidence type="ECO:0000259" key="7">
    <source>
        <dbReference type="Pfam" id="PF07106"/>
    </source>
</evidence>
<keyword evidence="4" id="KW-0539">Nucleus</keyword>
<evidence type="ECO:0000313" key="10">
    <source>
        <dbReference type="Proteomes" id="UP000419144"/>
    </source>
</evidence>
<dbReference type="Proteomes" id="UP000419144">
    <property type="component" value="Unassembled WGS sequence"/>
</dbReference>
<evidence type="ECO:0000256" key="4">
    <source>
        <dbReference type="ARBA" id="ARBA00023242"/>
    </source>
</evidence>
<keyword evidence="3" id="KW-0233">DNA recombination</keyword>
<accession>A0A640KQZ7</accession>
<dbReference type="GO" id="GO:0007129">
    <property type="term" value="P:homologous chromosome pairing at meiosis"/>
    <property type="evidence" value="ECO:0007669"/>
    <property type="project" value="TreeGrafter"/>
</dbReference>
<dbReference type="InterPro" id="IPR036388">
    <property type="entry name" value="WH-like_DNA-bd_sf"/>
</dbReference>
<dbReference type="GO" id="GO:0000709">
    <property type="term" value="P:meiotic joint molecule formation"/>
    <property type="evidence" value="ECO:0007669"/>
    <property type="project" value="TreeGrafter"/>
</dbReference>
<dbReference type="AlphaFoldDB" id="A0A640KQZ7"/>
<comment type="similarity">
    <text evidence="2">Belongs to the HOP2 family.</text>
</comment>
<dbReference type="VEuPathDB" id="TriTrypDB:LtaPh_2725400"/>
<dbReference type="Pfam" id="PF07106">
    <property type="entry name" value="WHD_TBPIP"/>
    <property type="match status" value="1"/>
</dbReference>
<evidence type="ECO:0000256" key="2">
    <source>
        <dbReference type="ARBA" id="ARBA00007922"/>
    </source>
</evidence>
<organism evidence="8 10">
    <name type="scientific">Leishmania tarentolae</name>
    <name type="common">Sauroleishmania tarentolae</name>
    <dbReference type="NCBI Taxonomy" id="5689"/>
    <lineage>
        <taxon>Eukaryota</taxon>
        <taxon>Discoba</taxon>
        <taxon>Euglenozoa</taxon>
        <taxon>Kinetoplastea</taxon>
        <taxon>Metakinetoplastina</taxon>
        <taxon>Trypanosomatida</taxon>
        <taxon>Trypanosomatidae</taxon>
        <taxon>Leishmaniinae</taxon>
        <taxon>Leishmania</taxon>
        <taxon>lizard Leishmania</taxon>
    </lineage>
</organism>
<evidence type="ECO:0000256" key="6">
    <source>
        <dbReference type="SAM" id="Phobius"/>
    </source>
</evidence>
<reference evidence="8 10" key="1">
    <citation type="submission" date="2019-11" db="EMBL/GenBank/DDBJ databases">
        <title>Leishmania tarentolae CDS.</title>
        <authorList>
            <person name="Goto Y."/>
            <person name="Yamagishi J."/>
        </authorList>
    </citation>
    <scope>NUCLEOTIDE SEQUENCE [LARGE SCALE GENOMIC DNA]</scope>
    <source>
        <strain evidence="8 10">Parrot Tar II</strain>
    </source>
</reference>
<keyword evidence="6" id="KW-0472">Membrane</keyword>
<evidence type="ECO:0000313" key="9">
    <source>
        <dbReference type="EMBL" id="GET93825.1"/>
    </source>
</evidence>
<dbReference type="EMBL" id="BLBS01000038">
    <property type="protein sequence ID" value="GET89899.1"/>
    <property type="molecule type" value="Genomic_DNA"/>
</dbReference>
<dbReference type="OrthoDB" id="272266at2759"/>
<comment type="subcellular location">
    <subcellularLocation>
        <location evidence="1">Nucleus</location>
    </subcellularLocation>
</comment>